<dbReference type="AlphaFoldDB" id="A0A0G1WT25"/>
<keyword evidence="4 11" id="KW-0347">Helicase</keyword>
<dbReference type="PROSITE" id="PS51217">
    <property type="entry name" value="UVRD_HELICASE_CTER"/>
    <property type="match status" value="1"/>
</dbReference>
<gene>
    <name evidence="14" type="ORF">UY22_C0019G0028</name>
</gene>
<dbReference type="PATRIC" id="fig|1618365.3.peg.531"/>
<dbReference type="Pfam" id="PF13361">
    <property type="entry name" value="UvrD_C"/>
    <property type="match status" value="2"/>
</dbReference>
<evidence type="ECO:0000256" key="2">
    <source>
        <dbReference type="ARBA" id="ARBA00022741"/>
    </source>
</evidence>
<dbReference type="GO" id="GO:0003677">
    <property type="term" value="F:DNA binding"/>
    <property type="evidence" value="ECO:0007669"/>
    <property type="project" value="UniProtKB-KW"/>
</dbReference>
<reference evidence="14 15" key="1">
    <citation type="journal article" date="2015" name="Nature">
        <title>rRNA introns, odd ribosomes, and small enigmatic genomes across a large radiation of phyla.</title>
        <authorList>
            <person name="Brown C.T."/>
            <person name="Hug L.A."/>
            <person name="Thomas B.C."/>
            <person name="Sharon I."/>
            <person name="Castelle C.J."/>
            <person name="Singh A."/>
            <person name="Wilkins M.J."/>
            <person name="Williams K.H."/>
            <person name="Banfield J.F."/>
        </authorList>
    </citation>
    <scope>NUCLEOTIDE SEQUENCE [LARGE SCALE GENOMIC DNA]</scope>
</reference>
<proteinExistence type="inferred from homology"/>
<dbReference type="EMBL" id="LCPE01000019">
    <property type="protein sequence ID" value="KKU93503.1"/>
    <property type="molecule type" value="Genomic_DNA"/>
</dbReference>
<dbReference type="SUPFAM" id="SSF52540">
    <property type="entry name" value="P-loop containing nucleoside triphosphate hydrolases"/>
    <property type="match status" value="1"/>
</dbReference>
<keyword evidence="7" id="KW-0413">Isomerase</keyword>
<dbReference type="PANTHER" id="PTHR11070">
    <property type="entry name" value="UVRD / RECB / PCRA DNA HELICASE FAMILY MEMBER"/>
    <property type="match status" value="1"/>
</dbReference>
<dbReference type="InterPro" id="IPR013986">
    <property type="entry name" value="DExx_box_DNA_helicase_dom_sf"/>
</dbReference>
<dbReference type="PROSITE" id="PS51198">
    <property type="entry name" value="UVRD_HELICASE_ATP_BIND"/>
    <property type="match status" value="1"/>
</dbReference>
<dbReference type="InterPro" id="IPR014017">
    <property type="entry name" value="DNA_helicase_UvrD-like_C"/>
</dbReference>
<dbReference type="InterPro" id="IPR000212">
    <property type="entry name" value="DNA_helicase_UvrD/REP"/>
</dbReference>
<accession>A0A0G1WT25</accession>
<dbReference type="GO" id="GO:0033202">
    <property type="term" value="C:DNA helicase complex"/>
    <property type="evidence" value="ECO:0007669"/>
    <property type="project" value="TreeGrafter"/>
</dbReference>
<dbReference type="InterPro" id="IPR014016">
    <property type="entry name" value="UvrD-like_ATP-bd"/>
</dbReference>
<evidence type="ECO:0000256" key="7">
    <source>
        <dbReference type="ARBA" id="ARBA00023235"/>
    </source>
</evidence>
<evidence type="ECO:0000313" key="14">
    <source>
        <dbReference type="EMBL" id="KKU93503.1"/>
    </source>
</evidence>
<feature type="domain" description="UvrD-like helicase C-terminal" evidence="13">
    <location>
        <begin position="299"/>
        <end position="528"/>
    </location>
</feature>
<organism evidence="14 15">
    <name type="scientific">Candidatus Amesbacteria bacterium GW2011_GWC1_48_10</name>
    <dbReference type="NCBI Taxonomy" id="1618365"/>
    <lineage>
        <taxon>Bacteria</taxon>
        <taxon>Candidatus Amesiibacteriota</taxon>
    </lineage>
</organism>
<keyword evidence="6" id="KW-0238">DNA-binding</keyword>
<evidence type="ECO:0000256" key="4">
    <source>
        <dbReference type="ARBA" id="ARBA00022806"/>
    </source>
</evidence>
<evidence type="ECO:0000256" key="8">
    <source>
        <dbReference type="ARBA" id="ARBA00034617"/>
    </source>
</evidence>
<evidence type="ECO:0000313" key="15">
    <source>
        <dbReference type="Proteomes" id="UP000034877"/>
    </source>
</evidence>
<comment type="similarity">
    <text evidence="1">Belongs to the helicase family. UvrD subfamily.</text>
</comment>
<dbReference type="GO" id="GO:0009314">
    <property type="term" value="P:response to radiation"/>
    <property type="evidence" value="ECO:0007669"/>
    <property type="project" value="UniProtKB-ARBA"/>
</dbReference>
<evidence type="ECO:0000256" key="11">
    <source>
        <dbReference type="PROSITE-ProRule" id="PRU00560"/>
    </source>
</evidence>
<evidence type="ECO:0000256" key="9">
    <source>
        <dbReference type="ARBA" id="ARBA00034808"/>
    </source>
</evidence>
<feature type="domain" description="UvrD-like helicase ATP-binding" evidence="12">
    <location>
        <begin position="20"/>
        <end position="298"/>
    </location>
</feature>
<protein>
    <recommendedName>
        <fullName evidence="9">DNA 3'-5' helicase</fullName>
        <ecNumber evidence="9">5.6.2.4</ecNumber>
    </recommendedName>
</protein>
<dbReference type="Gene3D" id="1.10.10.160">
    <property type="match status" value="1"/>
</dbReference>
<feature type="binding site" evidence="11">
    <location>
        <begin position="41"/>
        <end position="48"/>
    </location>
    <ligand>
        <name>ATP</name>
        <dbReference type="ChEBI" id="CHEBI:30616"/>
    </ligand>
</feature>
<name>A0A0G1WT25_9BACT</name>
<keyword evidence="3 11" id="KW-0378">Hydrolase</keyword>
<dbReference type="Pfam" id="PF00580">
    <property type="entry name" value="UvrD-helicase"/>
    <property type="match status" value="1"/>
</dbReference>
<dbReference type="GO" id="GO:0005829">
    <property type="term" value="C:cytosol"/>
    <property type="evidence" value="ECO:0007669"/>
    <property type="project" value="TreeGrafter"/>
</dbReference>
<sequence>MRRLIEVLNLVSSISMEILRELNPAQQEAVVFSGGPLLILAGAGSGKTRVLTYRVAHLVRDREVRSENILLLTFTNKAAGEMAGRVRRMLGQDFLGFGGTFHSFCAKIIRRYADEAEVDRNFVIFDEADQLETVKQALSLLNIDSKSVRPGAILGAISGAKNELVTPADYANYARGTFTKTVARVYPVYQQLLARYRALDFDDLLARTVKLFKEVDDVLDELRAQFRYVLVDEYQDTNKAQYEITKMLGQKHRQLTVVGDAAQAIYSWRGADYRNLLLLKQDFPDLTIVNLEQNYRSTQNILSAANKVVAKNKNHPVLKLWTDRGEGERVSIYEAENEIEEARYVLEQVLKALGSGSNFSDFAVLYRTNAQSRVLEEALLHASIPYSLVGGVRFYERKEIKDVLAYLRLIVNPEDAVARKRAEKNGKARLARLLVHSSWFVGKNTLDILDEMLRVTGYLEQYEELNEEDAARLENIKELRSVAAQFPNLVEFLEQVALTERESKRPHSAEASRGSGAVTLMTIHAAKGLEFKRVFMVGMEEGLFPHSRVLMNHEEMEEERRLCYVGMTRAMDKLHLTYARRRLYFGTRANNPVSRFVADIPEELIEKENPFQSFRLPSNTVRGRITERLDGASWGFDEEGNWKWKPD</sequence>
<dbReference type="Gene3D" id="3.40.50.300">
    <property type="entry name" value="P-loop containing nucleotide triphosphate hydrolases"/>
    <property type="match status" value="3"/>
</dbReference>
<dbReference type="PANTHER" id="PTHR11070:SF2">
    <property type="entry name" value="ATP-DEPENDENT DNA HELICASE SRS2"/>
    <property type="match status" value="1"/>
</dbReference>
<evidence type="ECO:0000256" key="6">
    <source>
        <dbReference type="ARBA" id="ARBA00023125"/>
    </source>
</evidence>
<evidence type="ECO:0000256" key="1">
    <source>
        <dbReference type="ARBA" id="ARBA00009922"/>
    </source>
</evidence>
<dbReference type="GO" id="GO:0005524">
    <property type="term" value="F:ATP binding"/>
    <property type="evidence" value="ECO:0007669"/>
    <property type="project" value="UniProtKB-UniRule"/>
</dbReference>
<evidence type="ECO:0000259" key="12">
    <source>
        <dbReference type="PROSITE" id="PS51198"/>
    </source>
</evidence>
<dbReference type="FunFam" id="1.10.10.160:FF:000001">
    <property type="entry name" value="ATP-dependent DNA helicase"/>
    <property type="match status" value="1"/>
</dbReference>
<dbReference type="Gene3D" id="1.10.486.10">
    <property type="entry name" value="PCRA, domain 4"/>
    <property type="match status" value="2"/>
</dbReference>
<dbReference type="InterPro" id="IPR027417">
    <property type="entry name" value="P-loop_NTPase"/>
</dbReference>
<evidence type="ECO:0000259" key="13">
    <source>
        <dbReference type="PROSITE" id="PS51217"/>
    </source>
</evidence>
<dbReference type="EC" id="5.6.2.4" evidence="9"/>
<dbReference type="CDD" id="cd18807">
    <property type="entry name" value="SF1_C_UvrD"/>
    <property type="match status" value="1"/>
</dbReference>
<dbReference type="GO" id="GO:0043138">
    <property type="term" value="F:3'-5' DNA helicase activity"/>
    <property type="evidence" value="ECO:0007669"/>
    <property type="project" value="UniProtKB-EC"/>
</dbReference>
<evidence type="ECO:0000256" key="5">
    <source>
        <dbReference type="ARBA" id="ARBA00022840"/>
    </source>
</evidence>
<comment type="catalytic activity">
    <reaction evidence="10">
        <text>ATP + H2O = ADP + phosphate + H(+)</text>
        <dbReference type="Rhea" id="RHEA:13065"/>
        <dbReference type="ChEBI" id="CHEBI:15377"/>
        <dbReference type="ChEBI" id="CHEBI:15378"/>
        <dbReference type="ChEBI" id="CHEBI:30616"/>
        <dbReference type="ChEBI" id="CHEBI:43474"/>
        <dbReference type="ChEBI" id="CHEBI:456216"/>
        <dbReference type="EC" id="5.6.2.4"/>
    </reaction>
</comment>
<evidence type="ECO:0000256" key="3">
    <source>
        <dbReference type="ARBA" id="ARBA00022801"/>
    </source>
</evidence>
<keyword evidence="2 11" id="KW-0547">Nucleotide-binding</keyword>
<dbReference type="GO" id="GO:0016887">
    <property type="term" value="F:ATP hydrolysis activity"/>
    <property type="evidence" value="ECO:0007669"/>
    <property type="project" value="RHEA"/>
</dbReference>
<dbReference type="CDD" id="cd17932">
    <property type="entry name" value="DEXQc_UvrD"/>
    <property type="match status" value="1"/>
</dbReference>
<dbReference type="Proteomes" id="UP000034877">
    <property type="component" value="Unassembled WGS sequence"/>
</dbReference>
<evidence type="ECO:0000256" key="10">
    <source>
        <dbReference type="ARBA" id="ARBA00048988"/>
    </source>
</evidence>
<keyword evidence="5 11" id="KW-0067">ATP-binding</keyword>
<comment type="catalytic activity">
    <reaction evidence="8">
        <text>Couples ATP hydrolysis with the unwinding of duplex DNA by translocating in the 3'-5' direction.</text>
        <dbReference type="EC" id="5.6.2.4"/>
    </reaction>
</comment>
<dbReference type="GO" id="GO:0000725">
    <property type="term" value="P:recombinational repair"/>
    <property type="evidence" value="ECO:0007669"/>
    <property type="project" value="TreeGrafter"/>
</dbReference>
<comment type="caution">
    <text evidence="14">The sequence shown here is derived from an EMBL/GenBank/DDBJ whole genome shotgun (WGS) entry which is preliminary data.</text>
</comment>